<organism evidence="3 4">
    <name type="scientific">Liquidambar formosana</name>
    <name type="common">Formosan gum</name>
    <dbReference type="NCBI Taxonomy" id="63359"/>
    <lineage>
        <taxon>Eukaryota</taxon>
        <taxon>Viridiplantae</taxon>
        <taxon>Streptophyta</taxon>
        <taxon>Embryophyta</taxon>
        <taxon>Tracheophyta</taxon>
        <taxon>Spermatophyta</taxon>
        <taxon>Magnoliopsida</taxon>
        <taxon>eudicotyledons</taxon>
        <taxon>Gunneridae</taxon>
        <taxon>Pentapetalae</taxon>
        <taxon>Saxifragales</taxon>
        <taxon>Altingiaceae</taxon>
        <taxon>Liquidambar</taxon>
    </lineage>
</organism>
<evidence type="ECO:0000313" key="4">
    <source>
        <dbReference type="Proteomes" id="UP001415857"/>
    </source>
</evidence>
<dbReference type="InterPro" id="IPR011990">
    <property type="entry name" value="TPR-like_helical_dom_sf"/>
</dbReference>
<dbReference type="PANTHER" id="PTHR47926:SF347">
    <property type="entry name" value="PENTATRICOPEPTIDE REPEAT-CONTAINING PROTEIN"/>
    <property type="match status" value="1"/>
</dbReference>
<dbReference type="AlphaFoldDB" id="A0AAP0X7N2"/>
<dbReference type="Pfam" id="PF13041">
    <property type="entry name" value="PPR_2"/>
    <property type="match status" value="1"/>
</dbReference>
<accession>A0AAP0X7N2</accession>
<keyword evidence="1" id="KW-0677">Repeat</keyword>
<dbReference type="FunFam" id="1.25.40.10:FF:001095">
    <property type="entry name" value="Pentatricopeptide repeat-containing protein At2g34400"/>
    <property type="match status" value="1"/>
</dbReference>
<dbReference type="Proteomes" id="UP001415857">
    <property type="component" value="Unassembled WGS sequence"/>
</dbReference>
<feature type="repeat" description="PPR" evidence="2">
    <location>
        <begin position="66"/>
        <end position="100"/>
    </location>
</feature>
<keyword evidence="4" id="KW-1185">Reference proteome</keyword>
<dbReference type="InterPro" id="IPR002885">
    <property type="entry name" value="PPR_rpt"/>
</dbReference>
<dbReference type="GO" id="GO:0003723">
    <property type="term" value="F:RNA binding"/>
    <property type="evidence" value="ECO:0007669"/>
    <property type="project" value="InterPro"/>
</dbReference>
<evidence type="ECO:0000313" key="3">
    <source>
        <dbReference type="EMBL" id="KAK9289463.1"/>
    </source>
</evidence>
<dbReference type="GO" id="GO:0009451">
    <property type="term" value="P:RNA modification"/>
    <property type="evidence" value="ECO:0007669"/>
    <property type="project" value="InterPro"/>
</dbReference>
<evidence type="ECO:0008006" key="5">
    <source>
        <dbReference type="Google" id="ProtNLM"/>
    </source>
</evidence>
<evidence type="ECO:0000256" key="2">
    <source>
        <dbReference type="PROSITE-ProRule" id="PRU00708"/>
    </source>
</evidence>
<protein>
    <recommendedName>
        <fullName evidence="5">Pentatricopeptide repeat-containing protein</fullName>
    </recommendedName>
</protein>
<comment type="caution">
    <text evidence="3">The sequence shown here is derived from an EMBL/GenBank/DDBJ whole genome shotgun (WGS) entry which is preliminary data.</text>
</comment>
<name>A0AAP0X7N2_LIQFO</name>
<dbReference type="InterPro" id="IPR046960">
    <property type="entry name" value="PPR_At4g14850-like_plant"/>
</dbReference>
<evidence type="ECO:0000256" key="1">
    <source>
        <dbReference type="ARBA" id="ARBA00022737"/>
    </source>
</evidence>
<proteinExistence type="predicted"/>
<sequence length="144" mass="16347">MNLISQFSSHLKACKTILHLEQVHAHIIRQGLEQDHFIITQFICLCNSLTNLPYATSVFNRVYTPSIYLWNSVIKGYCESSSFLDTVSVFVRMKRSEIVPDKYTYPSLIKACSNGGKIREGVVIHGSAVRCGVRRGRVCEDEFD</sequence>
<reference evidence="3 4" key="1">
    <citation type="journal article" date="2024" name="Plant J.">
        <title>Genome sequences and population genomics reveal climatic adaptation and genomic divergence between two closely related sweetgum species.</title>
        <authorList>
            <person name="Xu W.Q."/>
            <person name="Ren C.Q."/>
            <person name="Zhang X.Y."/>
            <person name="Comes H.P."/>
            <person name="Liu X.H."/>
            <person name="Li Y.G."/>
            <person name="Kettle C.J."/>
            <person name="Jalonen R."/>
            <person name="Gaisberger H."/>
            <person name="Ma Y.Z."/>
            <person name="Qiu Y.X."/>
        </authorList>
    </citation>
    <scope>NUCLEOTIDE SEQUENCE [LARGE SCALE GENOMIC DNA]</scope>
    <source>
        <strain evidence="3">Hangzhou</strain>
    </source>
</reference>
<dbReference type="PANTHER" id="PTHR47926">
    <property type="entry name" value="PENTATRICOPEPTIDE REPEAT-CONTAINING PROTEIN"/>
    <property type="match status" value="1"/>
</dbReference>
<dbReference type="PROSITE" id="PS51375">
    <property type="entry name" value="PPR"/>
    <property type="match status" value="1"/>
</dbReference>
<gene>
    <name evidence="3" type="ORF">L1049_007618</name>
</gene>
<dbReference type="NCBIfam" id="TIGR00756">
    <property type="entry name" value="PPR"/>
    <property type="match status" value="1"/>
</dbReference>
<dbReference type="Gene3D" id="1.25.40.10">
    <property type="entry name" value="Tetratricopeptide repeat domain"/>
    <property type="match status" value="1"/>
</dbReference>
<dbReference type="EMBL" id="JBBPBK010000002">
    <property type="protein sequence ID" value="KAK9289463.1"/>
    <property type="molecule type" value="Genomic_DNA"/>
</dbReference>